<proteinExistence type="predicted"/>
<organism evidence="1 2">
    <name type="scientific">Vibrio cholerae</name>
    <dbReference type="NCBI Taxonomy" id="666"/>
    <lineage>
        <taxon>Bacteria</taxon>
        <taxon>Pseudomonadati</taxon>
        <taxon>Pseudomonadota</taxon>
        <taxon>Gammaproteobacteria</taxon>
        <taxon>Vibrionales</taxon>
        <taxon>Vibrionaceae</taxon>
        <taxon>Vibrio</taxon>
    </lineage>
</organism>
<dbReference type="Proteomes" id="UP000044806">
    <property type="component" value="Unassembled WGS sequence"/>
</dbReference>
<evidence type="ECO:0000313" key="2">
    <source>
        <dbReference type="Proteomes" id="UP000044806"/>
    </source>
</evidence>
<evidence type="ECO:0000313" key="1">
    <source>
        <dbReference type="EMBL" id="CRZ92752.1"/>
    </source>
</evidence>
<dbReference type="AlphaFoldDB" id="A0A655P3C9"/>
<name>A0A655P3C9_VIBCL</name>
<gene>
    <name evidence="1" type="ORF">ERS013165_00527</name>
</gene>
<sequence length="58" mass="6534">MFNTAWQANGEHISCGQPSRFELPHHALNLLTQLSIRKGLFTADHSGFILCADKQLLR</sequence>
<accession>A0A655P3C9</accession>
<dbReference type="EMBL" id="CWOW01000002">
    <property type="protein sequence ID" value="CRZ92752.1"/>
    <property type="molecule type" value="Genomic_DNA"/>
</dbReference>
<protein>
    <submittedName>
        <fullName evidence="1">Uncharacterized protein</fullName>
    </submittedName>
</protein>
<reference evidence="1 2" key="1">
    <citation type="submission" date="2015-07" db="EMBL/GenBank/DDBJ databases">
        <authorList>
            <consortium name="Pathogen Informatics"/>
        </authorList>
    </citation>
    <scope>NUCLEOTIDE SEQUENCE [LARGE SCALE GENOMIC DNA]</scope>
    <source>
        <strain evidence="1 2">A51</strain>
    </source>
</reference>